<keyword evidence="1" id="KW-0732">Signal</keyword>
<name>A0AAE3T983_9RHOB</name>
<comment type="caution">
    <text evidence="3">The sequence shown here is derived from an EMBL/GenBank/DDBJ whole genome shotgun (WGS) entry which is preliminary data.</text>
</comment>
<dbReference type="PROSITE" id="PS51781">
    <property type="entry name" value="SH3B"/>
    <property type="match status" value="2"/>
</dbReference>
<evidence type="ECO:0000259" key="2">
    <source>
        <dbReference type="PROSITE" id="PS51781"/>
    </source>
</evidence>
<feature type="domain" description="SH3b" evidence="2">
    <location>
        <begin position="92"/>
        <end position="153"/>
    </location>
</feature>
<evidence type="ECO:0000313" key="3">
    <source>
        <dbReference type="EMBL" id="MDF0600744.1"/>
    </source>
</evidence>
<feature type="chain" id="PRO_5042109806" evidence="1">
    <location>
        <begin position="21"/>
        <end position="153"/>
    </location>
</feature>
<feature type="signal peptide" evidence="1">
    <location>
        <begin position="1"/>
        <end position="20"/>
    </location>
</feature>
<dbReference type="EMBL" id="JARGYC010000017">
    <property type="protein sequence ID" value="MDF0600744.1"/>
    <property type="molecule type" value="Genomic_DNA"/>
</dbReference>
<dbReference type="PANTHER" id="PTHR34408:SF1">
    <property type="entry name" value="GLYCOSYL HYDROLASE FAMILY 19 DOMAIN-CONTAINING PROTEIN HI_1415"/>
    <property type="match status" value="1"/>
</dbReference>
<dbReference type="SMART" id="SM00287">
    <property type="entry name" value="SH3b"/>
    <property type="match status" value="2"/>
</dbReference>
<dbReference type="RefSeq" id="WP_275566888.1">
    <property type="nucleotide sequence ID" value="NZ_JARGYC010000017.1"/>
</dbReference>
<dbReference type="Pfam" id="PF08239">
    <property type="entry name" value="SH3_3"/>
    <property type="match status" value="2"/>
</dbReference>
<reference evidence="3" key="1">
    <citation type="submission" date="2023-03" db="EMBL/GenBank/DDBJ databases">
        <title>Multiphase analysis and comparison of six strains from genera Psychromarinibacter, Lutimaribacter, and Maritimibacter, including a novel species: Psychromarinibacter sediminicola sp. nov.</title>
        <authorList>
            <person name="Wang Y.-H."/>
            <person name="Ye M.-Q."/>
            <person name="Du Z.-J."/>
        </authorList>
    </citation>
    <scope>NUCLEOTIDE SEQUENCE</scope>
    <source>
        <strain evidence="3">C21-152</strain>
    </source>
</reference>
<dbReference type="PANTHER" id="PTHR34408">
    <property type="entry name" value="FAMILY PROTEIN, PUTATIVE-RELATED"/>
    <property type="match status" value="1"/>
</dbReference>
<evidence type="ECO:0000313" key="4">
    <source>
        <dbReference type="Proteomes" id="UP001220964"/>
    </source>
</evidence>
<dbReference type="Gene3D" id="2.30.30.40">
    <property type="entry name" value="SH3 Domains"/>
    <property type="match status" value="2"/>
</dbReference>
<protein>
    <submittedName>
        <fullName evidence="3">SH3 domain-containing protein</fullName>
    </submittedName>
</protein>
<dbReference type="InterPro" id="IPR003646">
    <property type="entry name" value="SH3-like_bac-type"/>
</dbReference>
<dbReference type="AlphaFoldDB" id="A0AAE3T983"/>
<sequence length="153" mass="17528">MLARLTTAVAVVFFALAAQAETMMVNSPNDGFLNLRTGPGNGYQIIMQMPHSSLLETLERSGNWLRVRHESGYEGWAYRKYMVRYDPTPNLYRVYSPNDGFLNLRTGPGTRFAIITPMYNGTEVRILEWSGKWVRVQTEYGQQGWAYSSYLVK</sequence>
<evidence type="ECO:0000256" key="1">
    <source>
        <dbReference type="SAM" id="SignalP"/>
    </source>
</evidence>
<gene>
    <name evidence="3" type="ORF">P1J78_08380</name>
</gene>
<accession>A0AAE3T983</accession>
<keyword evidence="4" id="KW-1185">Reference proteome</keyword>
<dbReference type="Proteomes" id="UP001220964">
    <property type="component" value="Unassembled WGS sequence"/>
</dbReference>
<dbReference type="InterPro" id="IPR052354">
    <property type="entry name" value="Cell_Wall_Dynamics_Protein"/>
</dbReference>
<proteinExistence type="predicted"/>
<organism evidence="3 4">
    <name type="scientific">Psychromarinibacter sediminicola</name>
    <dbReference type="NCBI Taxonomy" id="3033385"/>
    <lineage>
        <taxon>Bacteria</taxon>
        <taxon>Pseudomonadati</taxon>
        <taxon>Pseudomonadota</taxon>
        <taxon>Alphaproteobacteria</taxon>
        <taxon>Rhodobacterales</taxon>
        <taxon>Paracoccaceae</taxon>
        <taxon>Psychromarinibacter</taxon>
    </lineage>
</organism>
<feature type="domain" description="SH3b" evidence="2">
    <location>
        <begin position="20"/>
        <end position="86"/>
    </location>
</feature>